<feature type="region of interest" description="Disordered" evidence="1">
    <location>
        <begin position="294"/>
        <end position="317"/>
    </location>
</feature>
<protein>
    <recommendedName>
        <fullName evidence="4">Myb-like domain-containing protein</fullName>
    </recommendedName>
</protein>
<organism evidence="2 3">
    <name type="scientific">Ascobolus immersus RN42</name>
    <dbReference type="NCBI Taxonomy" id="1160509"/>
    <lineage>
        <taxon>Eukaryota</taxon>
        <taxon>Fungi</taxon>
        <taxon>Dikarya</taxon>
        <taxon>Ascomycota</taxon>
        <taxon>Pezizomycotina</taxon>
        <taxon>Pezizomycetes</taxon>
        <taxon>Pezizales</taxon>
        <taxon>Ascobolaceae</taxon>
        <taxon>Ascobolus</taxon>
    </lineage>
</organism>
<evidence type="ECO:0000313" key="3">
    <source>
        <dbReference type="Proteomes" id="UP000275078"/>
    </source>
</evidence>
<dbReference type="STRING" id="1160509.A0A3N4IMV4"/>
<dbReference type="AlphaFoldDB" id="A0A3N4IMV4"/>
<feature type="region of interest" description="Disordered" evidence="1">
    <location>
        <begin position="75"/>
        <end position="118"/>
    </location>
</feature>
<proteinExistence type="predicted"/>
<dbReference type="EMBL" id="ML119646">
    <property type="protein sequence ID" value="RPA87455.1"/>
    <property type="molecule type" value="Genomic_DNA"/>
</dbReference>
<gene>
    <name evidence="2" type="ORF">BJ508DRAFT_60229</name>
</gene>
<dbReference type="CDD" id="cd00167">
    <property type="entry name" value="SANT"/>
    <property type="match status" value="1"/>
</dbReference>
<accession>A0A3N4IMV4</accession>
<evidence type="ECO:0000313" key="2">
    <source>
        <dbReference type="EMBL" id="RPA87455.1"/>
    </source>
</evidence>
<evidence type="ECO:0000256" key="1">
    <source>
        <dbReference type="SAM" id="MobiDB-lite"/>
    </source>
</evidence>
<feature type="compositionally biased region" description="Polar residues" evidence="1">
    <location>
        <begin position="86"/>
        <end position="102"/>
    </location>
</feature>
<feature type="region of interest" description="Disordered" evidence="1">
    <location>
        <begin position="156"/>
        <end position="182"/>
    </location>
</feature>
<dbReference type="InterPro" id="IPR001005">
    <property type="entry name" value="SANT/Myb"/>
</dbReference>
<feature type="compositionally biased region" description="Basic residues" evidence="1">
    <location>
        <begin position="75"/>
        <end position="85"/>
    </location>
</feature>
<evidence type="ECO:0008006" key="4">
    <source>
        <dbReference type="Google" id="ProtNLM"/>
    </source>
</evidence>
<sequence>MAELASPPSVTPLSKAAGTPTSKGRKGSAAGGGKAWTEEEEIYLLEMRLNKLPYKKIASHLDKTELACRLHYHQLSHGNSRRKRTNSVSSNTSDKSASSPLATSEMDLSTPAATSSLSTSASGISSVLAAGRKGANLSSVASGAVKKAGSTKVKGKLLFPKPGATSGHGTLPRGRQSGKGTPLRVNCAIENIDKEKLLQIVEAQRQKFWESVAAAYGGTFAPDFLEQAYNDEAASTPPTPARSPAASIKSAASIIDDSLLDTRFSAGSPEITEIPEEVEPEAMDLSDNNVEVVKAEEQVNDAQQEEPIVSESTPLTA</sequence>
<reference evidence="2 3" key="1">
    <citation type="journal article" date="2018" name="Nat. Ecol. Evol.">
        <title>Pezizomycetes genomes reveal the molecular basis of ectomycorrhizal truffle lifestyle.</title>
        <authorList>
            <person name="Murat C."/>
            <person name="Payen T."/>
            <person name="Noel B."/>
            <person name="Kuo A."/>
            <person name="Morin E."/>
            <person name="Chen J."/>
            <person name="Kohler A."/>
            <person name="Krizsan K."/>
            <person name="Balestrini R."/>
            <person name="Da Silva C."/>
            <person name="Montanini B."/>
            <person name="Hainaut M."/>
            <person name="Levati E."/>
            <person name="Barry K.W."/>
            <person name="Belfiori B."/>
            <person name="Cichocki N."/>
            <person name="Clum A."/>
            <person name="Dockter R.B."/>
            <person name="Fauchery L."/>
            <person name="Guy J."/>
            <person name="Iotti M."/>
            <person name="Le Tacon F."/>
            <person name="Lindquist E.A."/>
            <person name="Lipzen A."/>
            <person name="Malagnac F."/>
            <person name="Mello A."/>
            <person name="Molinier V."/>
            <person name="Miyauchi S."/>
            <person name="Poulain J."/>
            <person name="Riccioni C."/>
            <person name="Rubini A."/>
            <person name="Sitrit Y."/>
            <person name="Splivallo R."/>
            <person name="Traeger S."/>
            <person name="Wang M."/>
            <person name="Zifcakova L."/>
            <person name="Wipf D."/>
            <person name="Zambonelli A."/>
            <person name="Paolocci F."/>
            <person name="Nowrousian M."/>
            <person name="Ottonello S."/>
            <person name="Baldrian P."/>
            <person name="Spatafora J.W."/>
            <person name="Henrissat B."/>
            <person name="Nagy L.G."/>
            <person name="Aury J.M."/>
            <person name="Wincker P."/>
            <person name="Grigoriev I.V."/>
            <person name="Bonfante P."/>
            <person name="Martin F.M."/>
        </authorList>
    </citation>
    <scope>NUCLEOTIDE SEQUENCE [LARGE SCALE GENOMIC DNA]</scope>
    <source>
        <strain evidence="2 3">RN42</strain>
    </source>
</reference>
<name>A0A3N4IMV4_ASCIM</name>
<keyword evidence="3" id="KW-1185">Reference proteome</keyword>
<feature type="compositionally biased region" description="Low complexity" evidence="1">
    <location>
        <begin position="108"/>
        <end position="118"/>
    </location>
</feature>
<feature type="region of interest" description="Disordered" evidence="1">
    <location>
        <begin position="1"/>
        <end position="35"/>
    </location>
</feature>
<dbReference type="OrthoDB" id="5399305at2759"/>
<dbReference type="Proteomes" id="UP000275078">
    <property type="component" value="Unassembled WGS sequence"/>
</dbReference>